<feature type="region of interest" description="Disordered" evidence="1">
    <location>
        <begin position="381"/>
        <end position="401"/>
    </location>
</feature>
<dbReference type="Proteomes" id="UP001165135">
    <property type="component" value="Unassembled WGS sequence"/>
</dbReference>
<gene>
    <name evidence="2" type="ORF">Airi01_080020</name>
</gene>
<protein>
    <recommendedName>
        <fullName evidence="4">NurA domain-containing protein</fullName>
    </recommendedName>
</protein>
<comment type="caution">
    <text evidence="2">The sequence shown here is derived from an EMBL/GenBank/DDBJ whole genome shotgun (WGS) entry which is preliminary data.</text>
</comment>
<evidence type="ECO:0000313" key="3">
    <source>
        <dbReference type="Proteomes" id="UP001165135"/>
    </source>
</evidence>
<name>A0A9W6RTP2_9ACTN</name>
<dbReference type="EMBL" id="BSTJ01000012">
    <property type="protein sequence ID" value="GLY79735.1"/>
    <property type="molecule type" value="Genomic_DNA"/>
</dbReference>
<evidence type="ECO:0000256" key="1">
    <source>
        <dbReference type="SAM" id="MobiDB-lite"/>
    </source>
</evidence>
<proteinExistence type="predicted"/>
<evidence type="ECO:0000313" key="2">
    <source>
        <dbReference type="EMBL" id="GLY79735.1"/>
    </source>
</evidence>
<organism evidence="2 3">
    <name type="scientific">Actinoallomurus iriomotensis</name>
    <dbReference type="NCBI Taxonomy" id="478107"/>
    <lineage>
        <taxon>Bacteria</taxon>
        <taxon>Bacillati</taxon>
        <taxon>Actinomycetota</taxon>
        <taxon>Actinomycetes</taxon>
        <taxon>Streptosporangiales</taxon>
        <taxon>Thermomonosporaceae</taxon>
        <taxon>Actinoallomurus</taxon>
    </lineage>
</organism>
<sequence length="457" mass="50472">MPYDREFAPRLGHVPAASSAAIQQAMTRWTIPAVTADENEIEKRILPLTSLTVEESRPAPKFAFAFDGSDVEIPAREQYPSVTVGFLKVGGALVDLDKFFNSDDHGLVDPRKLRKAMDARSIQAVLPGSMIVRPGMTGIETWRLELDQMFRSNGFNESGQTYSLHDALLTMHGTPGSPAQSIEIGKCPACGVPNVTVAAEDAKCSDCSSALYITDVLRTHDEFAESGSNIVPFTRVMNAAERFLSIGYIDWLYTHAPAALATTLFIQDGPLAFYGTTAPLLRRWLNYWCALNTELTRRGHLPPLVVGVEKSGTFVEHANAIADHIPNGHLMGLDNHYIQTRIRAKNPEKWYGQDEFYGRRFFYKTFTGRMLVVTVPRVPEGTPYNDSKKPGKPPDWHANPKQYPTLRATLEALDRVQTRMYPNAVIPVALAHEAVALPLGTGSHVLTLMAKKALGLP</sequence>
<evidence type="ECO:0008006" key="4">
    <source>
        <dbReference type="Google" id="ProtNLM"/>
    </source>
</evidence>
<dbReference type="AlphaFoldDB" id="A0A9W6RTP2"/>
<accession>A0A9W6RTP2</accession>
<reference evidence="2" key="1">
    <citation type="submission" date="2023-03" db="EMBL/GenBank/DDBJ databases">
        <title>Actinoallomurus iriomotensis NBRC 103681.</title>
        <authorList>
            <person name="Ichikawa N."/>
            <person name="Sato H."/>
            <person name="Tonouchi N."/>
        </authorList>
    </citation>
    <scope>NUCLEOTIDE SEQUENCE</scope>
    <source>
        <strain evidence="2">NBRC 103681</strain>
    </source>
</reference>
<feature type="compositionally biased region" description="Basic and acidic residues" evidence="1">
    <location>
        <begin position="386"/>
        <end position="395"/>
    </location>
</feature>